<proteinExistence type="predicted"/>
<dbReference type="EMBL" id="UOEL01000061">
    <property type="protein sequence ID" value="VAW11443.1"/>
    <property type="molecule type" value="Genomic_DNA"/>
</dbReference>
<dbReference type="AlphaFoldDB" id="A0A3B0T5R7"/>
<protein>
    <submittedName>
        <fullName evidence="1">Uncharacterized protein</fullName>
    </submittedName>
</protein>
<evidence type="ECO:0000313" key="1">
    <source>
        <dbReference type="EMBL" id="VAW11443.1"/>
    </source>
</evidence>
<name>A0A3B0T5R7_9ZZZZ</name>
<reference evidence="1" key="1">
    <citation type="submission" date="2018-06" db="EMBL/GenBank/DDBJ databases">
        <authorList>
            <person name="Zhirakovskaya E."/>
        </authorList>
    </citation>
    <scope>NUCLEOTIDE SEQUENCE</scope>
</reference>
<gene>
    <name evidence="1" type="ORF">MNBD_BACTEROID03-1338</name>
</gene>
<accession>A0A3B0T5R7</accession>
<organism evidence="1">
    <name type="scientific">hydrothermal vent metagenome</name>
    <dbReference type="NCBI Taxonomy" id="652676"/>
    <lineage>
        <taxon>unclassified sequences</taxon>
        <taxon>metagenomes</taxon>
        <taxon>ecological metagenomes</taxon>
    </lineage>
</organism>
<sequence>MFILSEPDTPSACSGVVHSRNFLFAWPRLIHAVRGETSNWCFGNGAGTTFNDDGTVSANTNGRLNTFEGCTTISDPAGDLLFYTDGITVYNQDHVVMENGNGLFGDSSSTQSAIIIPKPDDPDIYYIFMGDTSIAENDVDRGLNYSEVDISLNGGNGAIVQRIYHY</sequence>